<gene>
    <name evidence="3" type="ORF">WMY93_032400</name>
</gene>
<accession>A0AAW0MWV1</accession>
<feature type="coiled-coil region" evidence="1">
    <location>
        <begin position="1"/>
        <end position="42"/>
    </location>
</feature>
<protein>
    <submittedName>
        <fullName evidence="3">Uncharacterized protein</fullName>
    </submittedName>
</protein>
<proteinExistence type="predicted"/>
<dbReference type="PANTHER" id="PTHR11505">
    <property type="entry name" value="L1 TRANSPOSABLE ELEMENT-RELATED"/>
    <property type="match status" value="1"/>
</dbReference>
<evidence type="ECO:0000313" key="4">
    <source>
        <dbReference type="Proteomes" id="UP001460270"/>
    </source>
</evidence>
<dbReference type="EMBL" id="JBBPFD010000034">
    <property type="protein sequence ID" value="KAK7880946.1"/>
    <property type="molecule type" value="Genomic_DNA"/>
</dbReference>
<evidence type="ECO:0000313" key="3">
    <source>
        <dbReference type="EMBL" id="KAK7880946.1"/>
    </source>
</evidence>
<keyword evidence="1" id="KW-0175">Coiled coil</keyword>
<dbReference type="Proteomes" id="UP001460270">
    <property type="component" value="Unassembled WGS sequence"/>
</dbReference>
<dbReference type="AlphaFoldDB" id="A0AAW0MWV1"/>
<dbReference type="Gene3D" id="3.30.70.1820">
    <property type="entry name" value="L1 transposable element, RRM domain"/>
    <property type="match status" value="1"/>
</dbReference>
<evidence type="ECO:0000256" key="1">
    <source>
        <dbReference type="SAM" id="Coils"/>
    </source>
</evidence>
<feature type="region of interest" description="Disordered" evidence="2">
    <location>
        <begin position="150"/>
        <end position="173"/>
    </location>
</feature>
<keyword evidence="4" id="KW-1185">Reference proteome</keyword>
<name>A0AAW0MWV1_9GOBI</name>
<reference evidence="4" key="1">
    <citation type="submission" date="2024-04" db="EMBL/GenBank/DDBJ databases">
        <title>Salinicola lusitanus LLJ914,a marine bacterium isolated from the Okinawa Trough.</title>
        <authorList>
            <person name="Li J."/>
        </authorList>
    </citation>
    <scope>NUCLEOTIDE SEQUENCE [LARGE SCALE GENOMIC DNA]</scope>
</reference>
<comment type="caution">
    <text evidence="3">The sequence shown here is derived from an EMBL/GenBank/DDBJ whole genome shotgun (WGS) entry which is preliminary data.</text>
</comment>
<dbReference type="InterPro" id="IPR004244">
    <property type="entry name" value="Transposase_22"/>
</dbReference>
<sequence length="173" mass="19519">MEEAETRIATTEDRVQGAEDVITELVKQQIRLQQKLSDLEGRSRWENVRIYGVPEGSEGTSASSFIPFVEQLLRENLGLSATKDLLIERAHRALAPRPPEGFPEDETKIYDSVEEAASDLADKGLPVTRVTRPDSLLLRLQQYTWAPAQSRRKTGFKEKLQAFRRDPPVNTSA</sequence>
<feature type="compositionally biased region" description="Basic and acidic residues" evidence="2">
    <location>
        <begin position="155"/>
        <end position="167"/>
    </location>
</feature>
<organism evidence="3 4">
    <name type="scientific">Mugilogobius chulae</name>
    <name type="common">yellowstripe goby</name>
    <dbReference type="NCBI Taxonomy" id="88201"/>
    <lineage>
        <taxon>Eukaryota</taxon>
        <taxon>Metazoa</taxon>
        <taxon>Chordata</taxon>
        <taxon>Craniata</taxon>
        <taxon>Vertebrata</taxon>
        <taxon>Euteleostomi</taxon>
        <taxon>Actinopterygii</taxon>
        <taxon>Neopterygii</taxon>
        <taxon>Teleostei</taxon>
        <taxon>Neoteleostei</taxon>
        <taxon>Acanthomorphata</taxon>
        <taxon>Gobiaria</taxon>
        <taxon>Gobiiformes</taxon>
        <taxon>Gobioidei</taxon>
        <taxon>Gobiidae</taxon>
        <taxon>Gobionellinae</taxon>
        <taxon>Mugilogobius</taxon>
    </lineage>
</organism>
<evidence type="ECO:0000256" key="2">
    <source>
        <dbReference type="SAM" id="MobiDB-lite"/>
    </source>
</evidence>